<name>A0A1H1ZHL7_9ACTN</name>
<protein>
    <submittedName>
        <fullName evidence="2">Uncharacterized protein</fullName>
    </submittedName>
</protein>
<evidence type="ECO:0000256" key="1">
    <source>
        <dbReference type="SAM" id="Phobius"/>
    </source>
</evidence>
<proteinExistence type="predicted"/>
<sequence>MLAWPDQVGPERYSHPFDAGGWVVAQLSFALQHLLLLVLVLGLARLAWRPRSWLTRSGLVVTAVGLVVLTGCELFALTAASAPVGSPAATAVDTSYGLPMTVLGVGLLLAGVGSARRGPLPGRTRWLPLVLGGYVFAVLVPAVFGTDLAGRLAIGGWMLLFAVLGWALVRVGQGAGPP</sequence>
<dbReference type="STRING" id="546871.SAMN04488543_3787"/>
<keyword evidence="1" id="KW-1133">Transmembrane helix</keyword>
<organism evidence="2 3">
    <name type="scientific">Friedmanniella luteola</name>
    <dbReference type="NCBI Taxonomy" id="546871"/>
    <lineage>
        <taxon>Bacteria</taxon>
        <taxon>Bacillati</taxon>
        <taxon>Actinomycetota</taxon>
        <taxon>Actinomycetes</taxon>
        <taxon>Propionibacteriales</taxon>
        <taxon>Nocardioidaceae</taxon>
        <taxon>Friedmanniella</taxon>
    </lineage>
</organism>
<keyword evidence="1" id="KW-0812">Transmembrane</keyword>
<feature type="transmembrane region" description="Helical" evidence="1">
    <location>
        <begin position="96"/>
        <end position="114"/>
    </location>
</feature>
<feature type="transmembrane region" description="Helical" evidence="1">
    <location>
        <begin position="20"/>
        <end position="47"/>
    </location>
</feature>
<reference evidence="2 3" key="1">
    <citation type="submission" date="2016-10" db="EMBL/GenBank/DDBJ databases">
        <authorList>
            <person name="de Groot N.N."/>
        </authorList>
    </citation>
    <scope>NUCLEOTIDE SEQUENCE [LARGE SCALE GENOMIC DNA]</scope>
    <source>
        <strain evidence="2 3">DSM 21741</strain>
    </source>
</reference>
<evidence type="ECO:0000313" key="2">
    <source>
        <dbReference type="EMBL" id="SDT33295.1"/>
    </source>
</evidence>
<dbReference type="AlphaFoldDB" id="A0A1H1ZHL7"/>
<feature type="transmembrane region" description="Helical" evidence="1">
    <location>
        <begin position="126"/>
        <end position="144"/>
    </location>
</feature>
<dbReference type="Proteomes" id="UP000199092">
    <property type="component" value="Chromosome I"/>
</dbReference>
<gene>
    <name evidence="2" type="ORF">SAMN04488543_3787</name>
</gene>
<feature type="transmembrane region" description="Helical" evidence="1">
    <location>
        <begin position="150"/>
        <end position="169"/>
    </location>
</feature>
<keyword evidence="3" id="KW-1185">Reference proteome</keyword>
<dbReference type="EMBL" id="LT629749">
    <property type="protein sequence ID" value="SDT33295.1"/>
    <property type="molecule type" value="Genomic_DNA"/>
</dbReference>
<accession>A0A1H1ZHL7</accession>
<evidence type="ECO:0000313" key="3">
    <source>
        <dbReference type="Proteomes" id="UP000199092"/>
    </source>
</evidence>
<keyword evidence="1" id="KW-0472">Membrane</keyword>
<feature type="transmembrane region" description="Helical" evidence="1">
    <location>
        <begin position="59"/>
        <end position="84"/>
    </location>
</feature>